<evidence type="ECO:0008006" key="3">
    <source>
        <dbReference type="Google" id="ProtNLM"/>
    </source>
</evidence>
<protein>
    <recommendedName>
        <fullName evidence="3">Meckel syndrome type 1 protein</fullName>
    </recommendedName>
</protein>
<name>A0ABQ5Q7W4_9BACT</name>
<dbReference type="RefSeq" id="WP_285726176.1">
    <property type="nucleotide sequence ID" value="NZ_BSDD01000004.1"/>
</dbReference>
<dbReference type="Proteomes" id="UP001165089">
    <property type="component" value="Unassembled WGS sequence"/>
</dbReference>
<evidence type="ECO:0000313" key="1">
    <source>
        <dbReference type="EMBL" id="GLH70698.1"/>
    </source>
</evidence>
<proteinExistence type="predicted"/>
<keyword evidence="2" id="KW-1185">Reference proteome</keyword>
<evidence type="ECO:0000313" key="2">
    <source>
        <dbReference type="Proteomes" id="UP001165089"/>
    </source>
</evidence>
<accession>A0ABQ5Q7W4</accession>
<reference evidence="1 2" key="1">
    <citation type="journal article" date="2023" name="Antonie Van Leeuwenhoek">
        <title>Mesoterricola silvestris gen. nov., sp. nov., Mesoterricola sediminis sp. nov., Geothrix oryzae sp. nov., Geothrix edaphica sp. nov., Geothrix rubra sp. nov., and Geothrix limicola sp. nov., six novel members of Acidobacteriota isolated from soils.</title>
        <authorList>
            <person name="Itoh H."/>
            <person name="Sugisawa Y."/>
            <person name="Mise K."/>
            <person name="Xu Z."/>
            <person name="Kuniyasu M."/>
            <person name="Ushijima N."/>
            <person name="Kawano K."/>
            <person name="Kobayashi E."/>
            <person name="Shiratori Y."/>
            <person name="Masuda Y."/>
            <person name="Senoo K."/>
        </authorList>
    </citation>
    <scope>NUCLEOTIDE SEQUENCE [LARGE SCALE GENOMIC DNA]</scope>
    <source>
        <strain evidence="1 2">Red803</strain>
    </source>
</reference>
<dbReference type="EMBL" id="BSDD01000004">
    <property type="protein sequence ID" value="GLH70698.1"/>
    <property type="molecule type" value="Genomic_DNA"/>
</dbReference>
<gene>
    <name evidence="1" type="ORF">GETHPA_22310</name>
</gene>
<sequence>MDPLRVEALGSALLNVPRLPLAIPKPQAPTPEAPGVAAQSQLQALAQGWPLLQSAVQSTLQAAAAQAVPAIPATDSIQSFTSALAAALTPAQATTTASSATAAPAESGTATPIPATAAAATATEALTTTTPVETGASADFALLTALRFGAGVNPLGAPAFNAADLGATLVRDAAAVPRLPNLQPQPGRPGPEDFARLLQTQAPQVIQAYRAVPAAPTAAGMDLLA</sequence>
<comment type="caution">
    <text evidence="1">The sequence shown here is derived from an EMBL/GenBank/DDBJ whole genome shotgun (WGS) entry which is preliminary data.</text>
</comment>
<organism evidence="1 2">
    <name type="scientific">Geothrix rubra</name>
    <dbReference type="NCBI Taxonomy" id="2927977"/>
    <lineage>
        <taxon>Bacteria</taxon>
        <taxon>Pseudomonadati</taxon>
        <taxon>Acidobacteriota</taxon>
        <taxon>Holophagae</taxon>
        <taxon>Holophagales</taxon>
        <taxon>Holophagaceae</taxon>
        <taxon>Geothrix</taxon>
    </lineage>
</organism>